<dbReference type="Pfam" id="PF00732">
    <property type="entry name" value="GMC_oxred_N"/>
    <property type="match status" value="1"/>
</dbReference>
<dbReference type="PIRSF" id="PIRSF000137">
    <property type="entry name" value="Alcohol_oxidase"/>
    <property type="match status" value="1"/>
</dbReference>
<protein>
    <recommendedName>
        <fullName evidence="2">Glucose-methanol-choline oxidoreductase N-terminal domain-containing protein</fullName>
    </recommendedName>
</protein>
<dbReference type="Pfam" id="PF05199">
    <property type="entry name" value="GMC_oxred_C"/>
    <property type="match status" value="1"/>
</dbReference>
<sequence length="512" mass="54812">MPAPAGRLLGGSSVVNGFAFLPNSAANIEAWAGLGNPGWDWTSFSKSMSRFGLSGSPKAAEYSPLQLTIPDEDTEWPRVWRETLAKLGFPESTDPFSERILGSVMGPETIGLDKKRSFSANAYLSDSVRSRSNLTIWPKAVAQKILFEPETLIATAVQVFNAQDQDTSTVHARKEIVISAGAINSPRLLELSGVGNAELLQSLVIDVLVHNPNVGENLQNHPMCSLSFETTGGDGFQTIDKLLRKDPEAVAAAQNAYAKGTGPASRSNLNVLAQLPLPDSIPLGQLLDRITPSDTKTIDTIAKAQESFVHYILTSPSEASGCYMTAPGFVSFADDGSSVPPPPGTSEFFTIAVHLAHPLSRGSVHVTSPSLTTSPNGVSIDPKYFSHPLDLEILARHVQLTEMIAMTEPLSSHLKVGGQRGPDMPTPGGFADLQVAKDFLVKRAKGAHHWTGSCSMMPRELGGVVDHELRVYGCRNLRICDASIMPISPRSNIQGVVYAAAEHGAQIIKATM</sequence>
<keyword evidence="4" id="KW-1185">Reference proteome</keyword>
<reference evidence="3 4" key="1">
    <citation type="submission" date="2024-02" db="EMBL/GenBank/DDBJ databases">
        <title>De novo assembly and annotation of 12 fungi associated with fruit tree decline syndrome in Ontario, Canada.</title>
        <authorList>
            <person name="Sulman M."/>
            <person name="Ellouze W."/>
            <person name="Ilyukhin E."/>
        </authorList>
    </citation>
    <scope>NUCLEOTIDE SEQUENCE [LARGE SCALE GENOMIC DNA]</scope>
    <source>
        <strain evidence="3 4">M11/M66-122</strain>
    </source>
</reference>
<dbReference type="Proteomes" id="UP001320420">
    <property type="component" value="Unassembled WGS sequence"/>
</dbReference>
<comment type="caution">
    <text evidence="3">The sequence shown here is derived from an EMBL/GenBank/DDBJ whole genome shotgun (WGS) entry which is preliminary data.</text>
</comment>
<evidence type="ECO:0000259" key="2">
    <source>
        <dbReference type="PROSITE" id="PS00624"/>
    </source>
</evidence>
<dbReference type="PANTHER" id="PTHR11552:SF210">
    <property type="entry name" value="GLUCOSE-METHANOL-CHOLINE OXIDOREDUCTASE N-TERMINAL DOMAIN-CONTAINING PROTEIN-RELATED"/>
    <property type="match status" value="1"/>
</dbReference>
<evidence type="ECO:0000256" key="1">
    <source>
        <dbReference type="ARBA" id="ARBA00010790"/>
    </source>
</evidence>
<dbReference type="EMBL" id="JAKJXP020000067">
    <property type="protein sequence ID" value="KAK7750279.1"/>
    <property type="molecule type" value="Genomic_DNA"/>
</dbReference>
<dbReference type="InterPro" id="IPR036188">
    <property type="entry name" value="FAD/NAD-bd_sf"/>
</dbReference>
<organism evidence="3 4">
    <name type="scientific">Diatrype stigma</name>
    <dbReference type="NCBI Taxonomy" id="117547"/>
    <lineage>
        <taxon>Eukaryota</taxon>
        <taxon>Fungi</taxon>
        <taxon>Dikarya</taxon>
        <taxon>Ascomycota</taxon>
        <taxon>Pezizomycotina</taxon>
        <taxon>Sordariomycetes</taxon>
        <taxon>Xylariomycetidae</taxon>
        <taxon>Xylariales</taxon>
        <taxon>Diatrypaceae</taxon>
        <taxon>Diatrype</taxon>
    </lineage>
</organism>
<name>A0AAN9UKY1_9PEZI</name>
<dbReference type="AlphaFoldDB" id="A0AAN9UKY1"/>
<dbReference type="Gene3D" id="3.30.560.10">
    <property type="entry name" value="Glucose Oxidase, domain 3"/>
    <property type="match status" value="1"/>
</dbReference>
<dbReference type="GO" id="GO:0016614">
    <property type="term" value="F:oxidoreductase activity, acting on CH-OH group of donors"/>
    <property type="evidence" value="ECO:0007669"/>
    <property type="project" value="InterPro"/>
</dbReference>
<dbReference type="PROSITE" id="PS00624">
    <property type="entry name" value="GMC_OXRED_2"/>
    <property type="match status" value="1"/>
</dbReference>
<feature type="domain" description="Glucose-methanol-choline oxidoreductase N-terminal" evidence="2">
    <location>
        <begin position="181"/>
        <end position="195"/>
    </location>
</feature>
<evidence type="ECO:0000313" key="3">
    <source>
        <dbReference type="EMBL" id="KAK7750279.1"/>
    </source>
</evidence>
<dbReference type="InterPro" id="IPR007867">
    <property type="entry name" value="GMC_OxRtase_C"/>
</dbReference>
<proteinExistence type="inferred from homology"/>
<gene>
    <name evidence="3" type="ORF">SLS62_007796</name>
</gene>
<dbReference type="SUPFAM" id="SSF51905">
    <property type="entry name" value="FAD/NAD(P)-binding domain"/>
    <property type="match status" value="1"/>
</dbReference>
<evidence type="ECO:0000313" key="4">
    <source>
        <dbReference type="Proteomes" id="UP001320420"/>
    </source>
</evidence>
<dbReference type="SUPFAM" id="SSF54373">
    <property type="entry name" value="FAD-linked reductases, C-terminal domain"/>
    <property type="match status" value="1"/>
</dbReference>
<dbReference type="Gene3D" id="3.50.50.60">
    <property type="entry name" value="FAD/NAD(P)-binding domain"/>
    <property type="match status" value="1"/>
</dbReference>
<comment type="similarity">
    <text evidence="1">Belongs to the GMC oxidoreductase family.</text>
</comment>
<accession>A0AAN9UKY1</accession>
<dbReference type="InterPro" id="IPR012132">
    <property type="entry name" value="GMC_OxRdtase"/>
</dbReference>
<dbReference type="GO" id="GO:0050660">
    <property type="term" value="F:flavin adenine dinucleotide binding"/>
    <property type="evidence" value="ECO:0007669"/>
    <property type="project" value="InterPro"/>
</dbReference>
<dbReference type="InterPro" id="IPR000172">
    <property type="entry name" value="GMC_OxRdtase_N"/>
</dbReference>
<dbReference type="PANTHER" id="PTHR11552">
    <property type="entry name" value="GLUCOSE-METHANOL-CHOLINE GMC OXIDOREDUCTASE"/>
    <property type="match status" value="1"/>
</dbReference>